<dbReference type="SMART" id="SM00679">
    <property type="entry name" value="CTNS"/>
    <property type="match status" value="1"/>
</dbReference>
<evidence type="ECO:0000313" key="12">
    <source>
        <dbReference type="RefSeq" id="XP_070334984.1"/>
    </source>
</evidence>
<keyword evidence="4 9" id="KW-0812">Transmembrane</keyword>
<comment type="subcellular location">
    <subcellularLocation>
        <location evidence="1">Endomembrane system</location>
        <topology evidence="1">Multi-pass membrane protein</topology>
    </subcellularLocation>
</comment>
<keyword evidence="5" id="KW-0677">Repeat</keyword>
<feature type="transmembrane region" description="Helical" evidence="9">
    <location>
        <begin position="249"/>
        <end position="272"/>
    </location>
</feature>
<accession>A0ABM4J4I7</accession>
<reference evidence="11" key="1">
    <citation type="journal article" date="2022" name="J. Hered.">
        <title>A De Novo Chromosome-Level Genome Assembly of the White-Tailed Deer, Odocoileus Virginianus.</title>
        <authorList>
            <person name="London E.W."/>
            <person name="Roca A.L."/>
            <person name="Novakofski J.E."/>
            <person name="Mateus-Pinilla N.E."/>
        </authorList>
    </citation>
    <scope>NUCLEOTIDE SEQUENCE [LARGE SCALE GENOMIC DNA]</scope>
</reference>
<proteinExistence type="inferred from homology"/>
<dbReference type="PANTHER" id="PTHR13131">
    <property type="entry name" value="CYSTINOSIN"/>
    <property type="match status" value="1"/>
</dbReference>
<feature type="transmembrane region" description="Helical" evidence="9">
    <location>
        <begin position="145"/>
        <end position="166"/>
    </location>
</feature>
<dbReference type="Proteomes" id="UP001652640">
    <property type="component" value="Chromosome 17"/>
</dbReference>
<evidence type="ECO:0000256" key="9">
    <source>
        <dbReference type="SAM" id="Phobius"/>
    </source>
</evidence>
<sequence>MSDLSLEDLSSLKSRNMIRRWLVIFILFPLQLIEKCESTVDFSVPPIVKLENGSSTSVSISLPCPLNATLVITFEITFRSKNVTILQLPDEVVVPPGTTNTSFRVTSQSVGQVTAYLHGNHSNQTSPRIRFLVIHSNVVSIINQVIGWIYFVAWSVSFYPQVITNWRRKSVVGLSFDFVALNLMGFVAYSVFNIGLFWVSSIKEQFLLKYPNGVNPVDSNDVFFSLHAVALTLVIIAQCLLYERGNQRVSWPAISFLVLSWLFTLIALIMAAVGATTWLQFLFCFSYIKLAVTLVKYFPQPQQDAGEMSREEAAPQHPGSSLWALTPSLECSRQSYSESGTESHTRLPPQPEWPRTSSGLHELSLQKHRGLEHWQRASGLHWGQLQPPPDVPAVLQQRPVDTDLRRPNQIWPRHLLHHLRCCLLHPALLLVQKETRASGSTQGFWQLSQAGLSPELGAEGLAPPPKLPVFLGAA</sequence>
<keyword evidence="10" id="KW-0732">Signal</keyword>
<evidence type="ECO:0000256" key="7">
    <source>
        <dbReference type="ARBA" id="ARBA00023136"/>
    </source>
</evidence>
<dbReference type="GeneID" id="110129696"/>
<dbReference type="NCBIfam" id="TIGR00951">
    <property type="entry name" value="2A43"/>
    <property type="match status" value="1"/>
</dbReference>
<keyword evidence="3" id="KW-0813">Transport</keyword>
<name>A0ABM4J4I7_ODOVR</name>
<feature type="transmembrane region" description="Helical" evidence="9">
    <location>
        <begin position="222"/>
        <end position="242"/>
    </location>
</feature>
<feature type="signal peptide" evidence="10">
    <location>
        <begin position="1"/>
        <end position="38"/>
    </location>
</feature>
<dbReference type="PANTHER" id="PTHR13131:SF5">
    <property type="entry name" value="CYSTINOSIN"/>
    <property type="match status" value="1"/>
</dbReference>
<comment type="similarity">
    <text evidence="2">Belongs to the cystinosin family.</text>
</comment>
<dbReference type="InterPro" id="IPR006603">
    <property type="entry name" value="PQ-loop_rpt"/>
</dbReference>
<reference evidence="12" key="2">
    <citation type="submission" date="2025-08" db="UniProtKB">
        <authorList>
            <consortium name="RefSeq"/>
        </authorList>
    </citation>
    <scope>IDENTIFICATION</scope>
    <source>
        <tissue evidence="12">Tongue muscle</tissue>
    </source>
</reference>
<evidence type="ECO:0000313" key="11">
    <source>
        <dbReference type="Proteomes" id="UP001652640"/>
    </source>
</evidence>
<comment type="catalytic activity">
    <reaction evidence="8">
        <text>L-cystine(out) + H(+)(out) = L-cystine(in) + H(+)(in)</text>
        <dbReference type="Rhea" id="RHEA:66172"/>
        <dbReference type="ChEBI" id="CHEBI:15378"/>
        <dbReference type="ChEBI" id="CHEBI:35491"/>
    </reaction>
    <physiologicalReaction direction="left-to-right" evidence="8">
        <dbReference type="Rhea" id="RHEA:66173"/>
    </physiologicalReaction>
</comment>
<evidence type="ECO:0000256" key="5">
    <source>
        <dbReference type="ARBA" id="ARBA00022737"/>
    </source>
</evidence>
<evidence type="ECO:0000256" key="6">
    <source>
        <dbReference type="ARBA" id="ARBA00022989"/>
    </source>
</evidence>
<feature type="chain" id="PRO_5045548313" evidence="10">
    <location>
        <begin position="39"/>
        <end position="474"/>
    </location>
</feature>
<dbReference type="RefSeq" id="XP_070334984.1">
    <property type="nucleotide sequence ID" value="XM_070478883.1"/>
</dbReference>
<dbReference type="Gene3D" id="1.20.1280.290">
    <property type="match status" value="1"/>
</dbReference>
<evidence type="ECO:0000256" key="8">
    <source>
        <dbReference type="ARBA" id="ARBA00048473"/>
    </source>
</evidence>
<keyword evidence="6 9" id="KW-1133">Transmembrane helix</keyword>
<keyword evidence="7 9" id="KW-0472">Membrane</keyword>
<evidence type="ECO:0000256" key="10">
    <source>
        <dbReference type="SAM" id="SignalP"/>
    </source>
</evidence>
<evidence type="ECO:0000256" key="4">
    <source>
        <dbReference type="ARBA" id="ARBA00022692"/>
    </source>
</evidence>
<evidence type="ECO:0000256" key="2">
    <source>
        <dbReference type="ARBA" id="ARBA00006855"/>
    </source>
</evidence>
<protein>
    <submittedName>
        <fullName evidence="12">Cystinosin isoform X1</fullName>
    </submittedName>
</protein>
<dbReference type="InterPro" id="IPR005282">
    <property type="entry name" value="LC_transporter"/>
</dbReference>
<keyword evidence="11" id="KW-1185">Reference proteome</keyword>
<organism evidence="11 12">
    <name type="scientific">Odocoileus virginianus</name>
    <name type="common">White-tailed deer</name>
    <dbReference type="NCBI Taxonomy" id="9874"/>
    <lineage>
        <taxon>Eukaryota</taxon>
        <taxon>Metazoa</taxon>
        <taxon>Chordata</taxon>
        <taxon>Craniata</taxon>
        <taxon>Vertebrata</taxon>
        <taxon>Euteleostomi</taxon>
        <taxon>Mammalia</taxon>
        <taxon>Eutheria</taxon>
        <taxon>Laurasiatheria</taxon>
        <taxon>Artiodactyla</taxon>
        <taxon>Ruminantia</taxon>
        <taxon>Pecora</taxon>
        <taxon>Cervidae</taxon>
        <taxon>Odocoileinae</taxon>
        <taxon>Odocoileus</taxon>
    </lineage>
</organism>
<evidence type="ECO:0000256" key="3">
    <source>
        <dbReference type="ARBA" id="ARBA00022448"/>
    </source>
</evidence>
<dbReference type="Pfam" id="PF04193">
    <property type="entry name" value="PQ-loop"/>
    <property type="match status" value="1"/>
</dbReference>
<gene>
    <name evidence="12" type="primary">CTNS</name>
</gene>
<feature type="transmembrane region" description="Helical" evidence="9">
    <location>
        <begin position="178"/>
        <end position="202"/>
    </location>
</feature>
<evidence type="ECO:0000256" key="1">
    <source>
        <dbReference type="ARBA" id="ARBA00004127"/>
    </source>
</evidence>